<evidence type="ECO:0000313" key="2">
    <source>
        <dbReference type="EMBL" id="MBM7052815.1"/>
    </source>
</evidence>
<keyword evidence="1" id="KW-0812">Transmembrane</keyword>
<dbReference type="RefSeq" id="WP_205081085.1">
    <property type="nucleotide sequence ID" value="NZ_JAFEUF010000006.1"/>
</dbReference>
<sequence>MLAVRIILSVLLCASSLVLLTNLHALRRARALESGGARATGQCVDHFWPSGGYVGAICVYAVEPGEEMRVRSSRYTTAPVEIGEEVEVLYRPGDPKSSMLAFEAKNRTGFDVALSSVMAVLSAGAIVGLALTV</sequence>
<dbReference type="Proteomes" id="UP000712045">
    <property type="component" value="Unassembled WGS sequence"/>
</dbReference>
<name>A0ABS2HQ78_9ACTN</name>
<comment type="caution">
    <text evidence="2">The sequence shown here is derived from an EMBL/GenBank/DDBJ whole genome shotgun (WGS) entry which is preliminary data.</text>
</comment>
<reference evidence="2 3" key="1">
    <citation type="submission" date="2021-02" db="EMBL/GenBank/DDBJ databases">
        <title>Genome Streptomyces sp. RHZ10.</title>
        <authorList>
            <person name="Besaury L."/>
        </authorList>
    </citation>
    <scope>NUCLEOTIDE SEQUENCE [LARGE SCALE GENOMIC DNA]</scope>
    <source>
        <strain evidence="2 3">RHZ10</strain>
    </source>
</reference>
<dbReference type="EMBL" id="JAFEUF010000006">
    <property type="protein sequence ID" value="MBM7052815.1"/>
    <property type="molecule type" value="Genomic_DNA"/>
</dbReference>
<keyword evidence="1" id="KW-0472">Membrane</keyword>
<organism evidence="2 3">
    <name type="scientific">Streptomyces durocortorensis</name>
    <dbReference type="NCBI Taxonomy" id="2811104"/>
    <lineage>
        <taxon>Bacteria</taxon>
        <taxon>Bacillati</taxon>
        <taxon>Actinomycetota</taxon>
        <taxon>Actinomycetes</taxon>
        <taxon>Kitasatosporales</taxon>
        <taxon>Streptomycetaceae</taxon>
        <taxon>Streptomyces</taxon>
    </lineage>
</organism>
<evidence type="ECO:0000256" key="1">
    <source>
        <dbReference type="SAM" id="Phobius"/>
    </source>
</evidence>
<feature type="transmembrane region" description="Helical" evidence="1">
    <location>
        <begin position="6"/>
        <end position="26"/>
    </location>
</feature>
<proteinExistence type="predicted"/>
<evidence type="ECO:0008006" key="4">
    <source>
        <dbReference type="Google" id="ProtNLM"/>
    </source>
</evidence>
<evidence type="ECO:0000313" key="3">
    <source>
        <dbReference type="Proteomes" id="UP000712045"/>
    </source>
</evidence>
<protein>
    <recommendedName>
        <fullName evidence="4">DUF3592 domain-containing protein</fullName>
    </recommendedName>
</protein>
<gene>
    <name evidence="2" type="ORF">JS521_02685</name>
</gene>
<accession>A0ABS2HQ78</accession>
<feature type="transmembrane region" description="Helical" evidence="1">
    <location>
        <begin position="112"/>
        <end position="131"/>
    </location>
</feature>
<keyword evidence="1" id="KW-1133">Transmembrane helix</keyword>
<keyword evidence="3" id="KW-1185">Reference proteome</keyword>